<gene>
    <name evidence="2" type="ORF">Sgleb_37670</name>
</gene>
<dbReference type="Proteomes" id="UP000430079">
    <property type="component" value="Unassembled WGS sequence"/>
</dbReference>
<reference evidence="2 3" key="1">
    <citation type="submission" date="2019-12" db="EMBL/GenBank/DDBJ databases">
        <title>Whole genome shotgun sequence of Streptomyces hygroscopicus subsp. glebosus NBRC 13786.</title>
        <authorList>
            <person name="Ichikawa N."/>
            <person name="Kimura A."/>
            <person name="Kitahashi Y."/>
            <person name="Komaki H."/>
            <person name="Tamura T."/>
        </authorList>
    </citation>
    <scope>NUCLEOTIDE SEQUENCE [LARGE SCALE GENOMIC DNA]</scope>
    <source>
        <strain evidence="2 3">NBRC 13786</strain>
    </source>
</reference>
<evidence type="ECO:0000313" key="3">
    <source>
        <dbReference type="Proteomes" id="UP000430079"/>
    </source>
</evidence>
<comment type="caution">
    <text evidence="2">The sequence shown here is derived from an EMBL/GenBank/DDBJ whole genome shotgun (WGS) entry which is preliminary data.</text>
</comment>
<feature type="region of interest" description="Disordered" evidence="1">
    <location>
        <begin position="1"/>
        <end position="20"/>
    </location>
</feature>
<evidence type="ECO:0000313" key="2">
    <source>
        <dbReference type="EMBL" id="GFE15720.1"/>
    </source>
</evidence>
<organism evidence="2 3">
    <name type="scientific">Streptomyces glebosus</name>
    <dbReference type="NCBI Taxonomy" id="249580"/>
    <lineage>
        <taxon>Bacteria</taxon>
        <taxon>Bacillati</taxon>
        <taxon>Actinomycetota</taxon>
        <taxon>Actinomycetes</taxon>
        <taxon>Kitasatosporales</taxon>
        <taxon>Streptomycetaceae</taxon>
        <taxon>Streptomyces</taxon>
    </lineage>
</organism>
<dbReference type="EMBL" id="BLIO01000001">
    <property type="protein sequence ID" value="GFE15720.1"/>
    <property type="molecule type" value="Genomic_DNA"/>
</dbReference>
<dbReference type="AlphaFoldDB" id="A0A640SXL7"/>
<name>A0A640SXL7_9ACTN</name>
<feature type="region of interest" description="Disordered" evidence="1">
    <location>
        <begin position="49"/>
        <end position="70"/>
    </location>
</feature>
<keyword evidence="3" id="KW-1185">Reference proteome</keyword>
<protein>
    <submittedName>
        <fullName evidence="2">Uncharacterized protein</fullName>
    </submittedName>
</protein>
<sequence length="127" mass="13644">MSTASSDHGDPAWSVNPPFPSPSLPGAQYVGWGAALHGASVHKITINNSYVGGQNPRMPPPTPDADDSAPTRFKPLARLRILTSRLLVLADRVHMAVEALAAHPQPFDDAQRRSRTFCSSIPLDPIN</sequence>
<evidence type="ECO:0000256" key="1">
    <source>
        <dbReference type="SAM" id="MobiDB-lite"/>
    </source>
</evidence>
<accession>A0A640SXL7</accession>
<proteinExistence type="predicted"/>